<name>A0A2H0WPY1_9BACT</name>
<comment type="caution">
    <text evidence="1">The sequence shown here is derived from an EMBL/GenBank/DDBJ whole genome shotgun (WGS) entry which is preliminary data.</text>
</comment>
<dbReference type="Proteomes" id="UP000230775">
    <property type="component" value="Unassembled WGS sequence"/>
</dbReference>
<evidence type="ECO:0000313" key="2">
    <source>
        <dbReference type="Proteomes" id="UP000230775"/>
    </source>
</evidence>
<gene>
    <name evidence="1" type="ORF">COT64_01285</name>
</gene>
<reference evidence="2" key="1">
    <citation type="submission" date="2017-09" db="EMBL/GenBank/DDBJ databases">
        <title>Depth-based differentiation of microbial function through sediment-hosted aquifers and enrichment of novel symbionts in the deep terrestrial subsurface.</title>
        <authorList>
            <person name="Probst A.J."/>
            <person name="Ladd B."/>
            <person name="Jarett J.K."/>
            <person name="Geller-Mcgrath D.E."/>
            <person name="Sieber C.M.K."/>
            <person name="Emerson J.B."/>
            <person name="Anantharaman K."/>
            <person name="Thomas B.C."/>
            <person name="Malmstrom R."/>
            <person name="Stieglmeier M."/>
            <person name="Klingl A."/>
            <person name="Woyke T."/>
            <person name="Ryan C.M."/>
            <person name="Banfield J.F."/>
        </authorList>
    </citation>
    <scope>NUCLEOTIDE SEQUENCE [LARGE SCALE GENOMIC DNA]</scope>
</reference>
<sequence>MKNIIYFPSSYKRVLLNKTKTYTIRTDNEIGKYREGKTYGVYSYGETDWKLRIRIDKVYKVSVNELTRLGIPERSIKSLIKKTNLSLEDRVELIHFSYFE</sequence>
<evidence type="ECO:0008006" key="3">
    <source>
        <dbReference type="Google" id="ProtNLM"/>
    </source>
</evidence>
<dbReference type="Gene3D" id="2.30.130.30">
    <property type="entry name" value="Hypothetical protein"/>
    <property type="match status" value="1"/>
</dbReference>
<dbReference type="AlphaFoldDB" id="A0A2H0WPY1"/>
<accession>A0A2H0WPY1</accession>
<evidence type="ECO:0000313" key="1">
    <source>
        <dbReference type="EMBL" id="PIS14691.1"/>
    </source>
</evidence>
<organism evidence="1 2">
    <name type="scientific">Candidatus Shapirobacteria bacterium CG09_land_8_20_14_0_10_39_12</name>
    <dbReference type="NCBI Taxonomy" id="1974885"/>
    <lineage>
        <taxon>Bacteria</taxon>
        <taxon>Candidatus Shapironibacteriota</taxon>
    </lineage>
</organism>
<protein>
    <recommendedName>
        <fullName evidence="3">ASCH domain-containing protein</fullName>
    </recommendedName>
</protein>
<dbReference type="EMBL" id="PEZI01000029">
    <property type="protein sequence ID" value="PIS14691.1"/>
    <property type="molecule type" value="Genomic_DNA"/>
</dbReference>
<proteinExistence type="predicted"/>